<reference evidence="8" key="1">
    <citation type="submission" date="2019-10" db="EMBL/GenBank/DDBJ databases">
        <title>The sequence and de novo assembly of the wild yak genome.</title>
        <authorList>
            <person name="Liu Y."/>
        </authorList>
    </citation>
    <scope>NUCLEOTIDE SEQUENCE [LARGE SCALE GENOMIC DNA]</scope>
    <source>
        <strain evidence="8">WY2019</strain>
    </source>
</reference>
<accession>A0A6B0S525</accession>
<comment type="similarity">
    <text evidence="2">Belongs to the IFI6/IFI27 family.</text>
</comment>
<dbReference type="GO" id="GO:0031966">
    <property type="term" value="C:mitochondrial membrane"/>
    <property type="evidence" value="ECO:0007669"/>
    <property type="project" value="TreeGrafter"/>
</dbReference>
<evidence type="ECO:0000256" key="5">
    <source>
        <dbReference type="ARBA" id="ARBA00023136"/>
    </source>
</evidence>
<keyword evidence="3 7" id="KW-0812">Transmembrane</keyword>
<name>A0A6B0S525_9CETA</name>
<feature type="region of interest" description="Disordered" evidence="6">
    <location>
        <begin position="140"/>
        <end position="182"/>
    </location>
</feature>
<dbReference type="Proteomes" id="UP000322234">
    <property type="component" value="Unassembled WGS sequence"/>
</dbReference>
<feature type="transmembrane region" description="Helical" evidence="7">
    <location>
        <begin position="62"/>
        <end position="84"/>
    </location>
</feature>
<dbReference type="GO" id="GO:0001836">
    <property type="term" value="P:release of cytochrome c from mitochondria"/>
    <property type="evidence" value="ECO:0007669"/>
    <property type="project" value="TreeGrafter"/>
</dbReference>
<evidence type="ECO:0000256" key="6">
    <source>
        <dbReference type="SAM" id="MobiDB-lite"/>
    </source>
</evidence>
<dbReference type="GO" id="GO:0097193">
    <property type="term" value="P:intrinsic apoptotic signaling pathway"/>
    <property type="evidence" value="ECO:0007669"/>
    <property type="project" value="TreeGrafter"/>
</dbReference>
<evidence type="ECO:0000256" key="1">
    <source>
        <dbReference type="ARBA" id="ARBA00004141"/>
    </source>
</evidence>
<keyword evidence="4 7" id="KW-1133">Transmembrane helix</keyword>
<keyword evidence="5 7" id="KW-0472">Membrane</keyword>
<keyword evidence="9" id="KW-1185">Reference proteome</keyword>
<organism evidence="8 9">
    <name type="scientific">Bos mutus</name>
    <name type="common">wild yak</name>
    <dbReference type="NCBI Taxonomy" id="72004"/>
    <lineage>
        <taxon>Eukaryota</taxon>
        <taxon>Metazoa</taxon>
        <taxon>Chordata</taxon>
        <taxon>Craniata</taxon>
        <taxon>Vertebrata</taxon>
        <taxon>Euteleostomi</taxon>
        <taxon>Mammalia</taxon>
        <taxon>Eutheria</taxon>
        <taxon>Laurasiatheria</taxon>
        <taxon>Artiodactyla</taxon>
        <taxon>Ruminantia</taxon>
        <taxon>Pecora</taxon>
        <taxon>Bovidae</taxon>
        <taxon>Bovinae</taxon>
        <taxon>Bos</taxon>
    </lineage>
</organism>
<evidence type="ECO:0000313" key="8">
    <source>
        <dbReference type="EMBL" id="MXQ97032.1"/>
    </source>
</evidence>
<evidence type="ECO:0000256" key="2">
    <source>
        <dbReference type="ARBA" id="ARBA00007262"/>
    </source>
</evidence>
<dbReference type="Pfam" id="PF06140">
    <property type="entry name" value="Ifi-6-16"/>
    <property type="match status" value="1"/>
</dbReference>
<dbReference type="InterPro" id="IPR038213">
    <property type="entry name" value="IFI6/IFI27-like_sf"/>
</dbReference>
<gene>
    <name evidence="8" type="ORF">E5288_WYG015021</name>
</gene>
<dbReference type="AlphaFoldDB" id="A0A6B0S525"/>
<dbReference type="PANTHER" id="PTHR16932:SF2">
    <property type="entry name" value="INTERFERON ALPHA-INDUCIBLE PROTEIN 27, MITOCHONDRIAL"/>
    <property type="match status" value="1"/>
</dbReference>
<dbReference type="Gene3D" id="6.10.110.10">
    <property type="match status" value="1"/>
</dbReference>
<dbReference type="InterPro" id="IPR009311">
    <property type="entry name" value="IFI6/IFI27-like"/>
</dbReference>
<comment type="subcellular location">
    <subcellularLocation>
        <location evidence="1">Membrane</location>
        <topology evidence="1">Multi-pass membrane protein</topology>
    </subcellularLocation>
</comment>
<dbReference type="PANTHER" id="PTHR16932">
    <property type="entry name" value="INTERFERON ALPHA-INDUCIBLE PROTEIN 27"/>
    <property type="match status" value="1"/>
</dbReference>
<evidence type="ECO:0008006" key="10">
    <source>
        <dbReference type="Google" id="ProtNLM"/>
    </source>
</evidence>
<evidence type="ECO:0000256" key="3">
    <source>
        <dbReference type="ARBA" id="ARBA00022692"/>
    </source>
</evidence>
<evidence type="ECO:0000313" key="9">
    <source>
        <dbReference type="Proteomes" id="UP000322234"/>
    </source>
</evidence>
<dbReference type="EMBL" id="VBQZ03000180">
    <property type="protein sequence ID" value="MXQ97032.1"/>
    <property type="molecule type" value="Genomic_DNA"/>
</dbReference>
<proteinExistence type="inferred from homology"/>
<comment type="caution">
    <text evidence="8">The sequence shown here is derived from an EMBL/GenBank/DDBJ whole genome shotgun (WGS) entry which is preliminary data.</text>
</comment>
<protein>
    <recommendedName>
        <fullName evidence="10">Interferon alpha-inducible protein 27-like protein 2</fullName>
    </recommendedName>
</protein>
<sequence>MLLHLTIHKGLPAEWYPFIIYLFSCFECCAVTVDKHGCPGLDAMVQVNQKSEEQYFHSDDPALAVAAVPAVLGAVGFTGAGIAASSLAAKMMSAAAVANGGGVAAGTLVATLQSVGAAGLSTSSNILLGSVGSAFGALLGGAKRASPSPPPGGSRPEGEQPGENVPQVEPPKPPLEPEKHEK</sequence>
<evidence type="ECO:0000256" key="4">
    <source>
        <dbReference type="ARBA" id="ARBA00022989"/>
    </source>
</evidence>
<evidence type="ECO:0000256" key="7">
    <source>
        <dbReference type="SAM" id="Phobius"/>
    </source>
</evidence>